<proteinExistence type="predicted"/>
<dbReference type="eggNOG" id="COG1235">
    <property type="taxonomic scope" value="Bacteria"/>
</dbReference>
<protein>
    <submittedName>
        <fullName evidence="2">Membrane protein</fullName>
    </submittedName>
</protein>
<sequence>MKLEFLGTAGATPIPRPGSYSSVSKEAREKGLPYSRMGPSVFVHDLKLLIDTPEEIRLQLERAAISKVEAGLYSHWHPDHTMGRRIWETMAFETNKAWGTAVYVPEQVAEDMKQFLGSWDHLQFMNQQGWIDIIVLKDGQSFIKNNIKVTPIKLHEQYVYAFLLEEKEKRVFIAPDELYKWEPPAHLIGNLDVAVLPMGILEFDWKTKERKRERVFIEKIREATFEETLEVAKQLHAKHTIITHIEEVDHMGYDELKEIETQLRKEGLHVTFAYDTMQVEV</sequence>
<dbReference type="EMBL" id="JOTN01000007">
    <property type="protein sequence ID" value="KEK19535.1"/>
    <property type="molecule type" value="Genomic_DNA"/>
</dbReference>
<dbReference type="RefSeq" id="WP_034638862.1">
    <property type="nucleotide sequence ID" value="NZ_CBCSJC010000005.1"/>
</dbReference>
<dbReference type="PANTHER" id="PTHR42663">
    <property type="entry name" value="HYDROLASE C777.06C-RELATED-RELATED"/>
    <property type="match status" value="1"/>
</dbReference>
<dbReference type="InterPro" id="IPR001279">
    <property type="entry name" value="Metallo-B-lactamas"/>
</dbReference>
<dbReference type="Pfam" id="PF12706">
    <property type="entry name" value="Lactamase_B_2"/>
    <property type="match status" value="1"/>
</dbReference>
<keyword evidence="3" id="KW-1185">Reference proteome</keyword>
<comment type="caution">
    <text evidence="2">The sequence shown here is derived from an EMBL/GenBank/DDBJ whole genome shotgun (WGS) entry which is preliminary data.</text>
</comment>
<gene>
    <name evidence="2" type="ORF">BAMA_22345</name>
</gene>
<organism evidence="2 3">
    <name type="scientific">Bacillus manliponensis</name>
    <dbReference type="NCBI Taxonomy" id="574376"/>
    <lineage>
        <taxon>Bacteria</taxon>
        <taxon>Bacillati</taxon>
        <taxon>Bacillota</taxon>
        <taxon>Bacilli</taxon>
        <taxon>Bacillales</taxon>
        <taxon>Bacillaceae</taxon>
        <taxon>Bacillus</taxon>
        <taxon>Bacillus cereus group</taxon>
    </lineage>
</organism>
<dbReference type="PANTHER" id="PTHR42663:SF6">
    <property type="entry name" value="HYDROLASE C777.06C-RELATED"/>
    <property type="match status" value="1"/>
</dbReference>
<name>A0A073JZ65_9BACI</name>
<dbReference type="Proteomes" id="UP000027822">
    <property type="component" value="Unassembled WGS sequence"/>
</dbReference>
<evidence type="ECO:0000313" key="2">
    <source>
        <dbReference type="EMBL" id="KEK19535.1"/>
    </source>
</evidence>
<evidence type="ECO:0000313" key="3">
    <source>
        <dbReference type="Proteomes" id="UP000027822"/>
    </source>
</evidence>
<dbReference type="AlphaFoldDB" id="A0A073JZ65"/>
<reference evidence="2 3" key="1">
    <citation type="submission" date="2014-06" db="EMBL/GenBank/DDBJ databases">
        <title>Draft genome sequence of Bacillus manliponensis JCM 15802 (MCCC 1A00708).</title>
        <authorList>
            <person name="Lai Q."/>
            <person name="Liu Y."/>
            <person name="Shao Z."/>
        </authorList>
    </citation>
    <scope>NUCLEOTIDE SEQUENCE [LARGE SCALE GENOMIC DNA]</scope>
    <source>
        <strain evidence="2 3">JCM 15802</strain>
    </source>
</reference>
<dbReference type="SUPFAM" id="SSF56281">
    <property type="entry name" value="Metallo-hydrolase/oxidoreductase"/>
    <property type="match status" value="1"/>
</dbReference>
<dbReference type="InterPro" id="IPR036866">
    <property type="entry name" value="RibonucZ/Hydroxyglut_hydro"/>
</dbReference>
<accession>A0A073JZ65</accession>
<dbReference type="OrthoDB" id="9781189at2"/>
<evidence type="ECO:0000259" key="1">
    <source>
        <dbReference type="Pfam" id="PF12706"/>
    </source>
</evidence>
<feature type="domain" description="Metallo-beta-lactamase" evidence="1">
    <location>
        <begin position="48"/>
        <end position="245"/>
    </location>
</feature>
<dbReference type="Gene3D" id="3.60.15.10">
    <property type="entry name" value="Ribonuclease Z/Hydroxyacylglutathione hydrolase-like"/>
    <property type="match status" value="1"/>
</dbReference>
<dbReference type="STRING" id="574376.BAMA_22345"/>